<proteinExistence type="predicted"/>
<dbReference type="GO" id="GO:0016787">
    <property type="term" value="F:hydrolase activity"/>
    <property type="evidence" value="ECO:0007669"/>
    <property type="project" value="UniProtKB-KW"/>
</dbReference>
<accession>A0A6G7PWR8</accession>
<keyword evidence="1" id="KW-0378">Hydrolase</keyword>
<dbReference type="PANTHER" id="PTHR12277">
    <property type="entry name" value="ALPHA/BETA HYDROLASE DOMAIN-CONTAINING PROTEIN"/>
    <property type="match status" value="1"/>
</dbReference>
<evidence type="ECO:0000313" key="1">
    <source>
        <dbReference type="EMBL" id="QIJ71961.1"/>
    </source>
</evidence>
<reference evidence="1 2" key="1">
    <citation type="submission" date="2020-02" db="EMBL/GenBank/DDBJ databases">
        <title>Genome analysis of Thermosulfuriphilus ammonigenes ST65T, an anaerobic thermophilic chemolithoautotrophic bacterium isolated from a deep-sea hydrothermal vent.</title>
        <authorList>
            <person name="Slobodkina G."/>
            <person name="Allioux M."/>
            <person name="Merkel A."/>
            <person name="Alain K."/>
            <person name="Jebbar M."/>
            <person name="Slobodkin A."/>
        </authorList>
    </citation>
    <scope>NUCLEOTIDE SEQUENCE [LARGE SCALE GENOMIC DNA]</scope>
    <source>
        <strain evidence="1 2">ST65</strain>
    </source>
</reference>
<dbReference type="AlphaFoldDB" id="A0A6G7PWR8"/>
<dbReference type="InterPro" id="IPR029058">
    <property type="entry name" value="AB_hydrolase_fold"/>
</dbReference>
<keyword evidence="2" id="KW-1185">Reference proteome</keyword>
<name>A0A6G7PWR8_9BACT</name>
<evidence type="ECO:0000313" key="2">
    <source>
        <dbReference type="Proteomes" id="UP000502179"/>
    </source>
</evidence>
<dbReference type="Gene3D" id="3.40.50.1820">
    <property type="entry name" value="alpha/beta hydrolase"/>
    <property type="match status" value="1"/>
</dbReference>
<gene>
    <name evidence="1" type="ORF">G4V39_06645</name>
</gene>
<dbReference type="Proteomes" id="UP000502179">
    <property type="component" value="Chromosome"/>
</dbReference>
<organism evidence="1 2">
    <name type="scientific">Thermosulfuriphilus ammonigenes</name>
    <dbReference type="NCBI Taxonomy" id="1936021"/>
    <lineage>
        <taxon>Bacteria</taxon>
        <taxon>Pseudomonadati</taxon>
        <taxon>Thermodesulfobacteriota</taxon>
        <taxon>Thermodesulfobacteria</taxon>
        <taxon>Thermodesulfobacteriales</taxon>
        <taxon>Thermodesulfobacteriaceae</taxon>
        <taxon>Thermosulfuriphilus</taxon>
    </lineage>
</organism>
<dbReference type="KEGG" id="tav:G4V39_06645"/>
<dbReference type="RefSeq" id="WP_166032178.1">
    <property type="nucleotide sequence ID" value="NZ_CP048877.1"/>
</dbReference>
<dbReference type="PANTHER" id="PTHR12277:SF81">
    <property type="entry name" value="PROTEIN ABHD13"/>
    <property type="match status" value="1"/>
</dbReference>
<dbReference type="InterPro" id="IPR022742">
    <property type="entry name" value="Hydrolase_4"/>
</dbReference>
<sequence>MERPPHLEILALMDQSPLREALFPPAPGKTPCPPKVTEFLFGPAGNLKAHFYPGSPEMPVIFLVHDVGETLADYPPVGHAAQQAELSLFVFDPRGCGESPGRPSMKGLLEDSLQAFALAQERLPAQGYSRPLVVMGRGVGTVAALEIERQYGPGVAAVILVSTFVNPDALLLSRGLNPQDFPDLPQGFMEGYIQNLSRPIMVVHAQHDRYVPLSEVEKFLMYAQVGNKRLMIIPGADFLDRSLLAEEGFFQMVSDFLHWLRPKRRRRAITLH</sequence>
<dbReference type="EMBL" id="CP048877">
    <property type="protein sequence ID" value="QIJ71961.1"/>
    <property type="molecule type" value="Genomic_DNA"/>
</dbReference>
<dbReference type="Pfam" id="PF12146">
    <property type="entry name" value="Hydrolase_4"/>
    <property type="match status" value="1"/>
</dbReference>
<dbReference type="SUPFAM" id="SSF53474">
    <property type="entry name" value="alpha/beta-Hydrolases"/>
    <property type="match status" value="1"/>
</dbReference>
<protein>
    <submittedName>
        <fullName evidence="1">Alpha/beta hydrolase</fullName>
    </submittedName>
</protein>